<evidence type="ECO:0000313" key="3">
    <source>
        <dbReference type="EMBL" id="RPA72234.1"/>
    </source>
</evidence>
<dbReference type="InterPro" id="IPR031915">
    <property type="entry name" value="Clr2_N"/>
</dbReference>
<organism evidence="3 4">
    <name type="scientific">Ascobolus immersus RN42</name>
    <dbReference type="NCBI Taxonomy" id="1160509"/>
    <lineage>
        <taxon>Eukaryota</taxon>
        <taxon>Fungi</taxon>
        <taxon>Dikarya</taxon>
        <taxon>Ascomycota</taxon>
        <taxon>Pezizomycotina</taxon>
        <taxon>Pezizomycetes</taxon>
        <taxon>Pezizales</taxon>
        <taxon>Ascobolaceae</taxon>
        <taxon>Ascobolus</taxon>
    </lineage>
</organism>
<proteinExistence type="predicted"/>
<sequence length="283" mass="31945">MPPQPKHPQWITIRYSDGDAAQKPEGGEAGVRWQQNLPGSGPYTTYAVKCAQFLTAETDLGIPEDYQGKQHMCLLPGGFTLWTQHKRMSDGSERTDSYLYGLPHGKKFRSPNEFRDHLLHLASIAPDTDDDEDPWFYIPSSSTEPSKADNYDDYKPVPEDYTKKCPCRYCNQAVREPRAPGQKPGRKPTLDPKTKRELAMCMEMADQIREDNFWAISGLTAVEAQLTEHSTGIFRTGEICWYRGPINDFEPFLVVVCDIPNVDEVFEMKTTKVGPSIACLGNC</sequence>
<dbReference type="GO" id="GO:0031934">
    <property type="term" value="C:mating-type region heterochromatin"/>
    <property type="evidence" value="ECO:0007669"/>
    <property type="project" value="TreeGrafter"/>
</dbReference>
<dbReference type="STRING" id="1160509.A0A3N4HRE8"/>
<dbReference type="OrthoDB" id="2421327at2759"/>
<reference evidence="3 4" key="1">
    <citation type="journal article" date="2018" name="Nat. Ecol. Evol.">
        <title>Pezizomycetes genomes reveal the molecular basis of ectomycorrhizal truffle lifestyle.</title>
        <authorList>
            <person name="Murat C."/>
            <person name="Payen T."/>
            <person name="Noel B."/>
            <person name="Kuo A."/>
            <person name="Morin E."/>
            <person name="Chen J."/>
            <person name="Kohler A."/>
            <person name="Krizsan K."/>
            <person name="Balestrini R."/>
            <person name="Da Silva C."/>
            <person name="Montanini B."/>
            <person name="Hainaut M."/>
            <person name="Levati E."/>
            <person name="Barry K.W."/>
            <person name="Belfiori B."/>
            <person name="Cichocki N."/>
            <person name="Clum A."/>
            <person name="Dockter R.B."/>
            <person name="Fauchery L."/>
            <person name="Guy J."/>
            <person name="Iotti M."/>
            <person name="Le Tacon F."/>
            <person name="Lindquist E.A."/>
            <person name="Lipzen A."/>
            <person name="Malagnac F."/>
            <person name="Mello A."/>
            <person name="Molinier V."/>
            <person name="Miyauchi S."/>
            <person name="Poulain J."/>
            <person name="Riccioni C."/>
            <person name="Rubini A."/>
            <person name="Sitrit Y."/>
            <person name="Splivallo R."/>
            <person name="Traeger S."/>
            <person name="Wang M."/>
            <person name="Zifcakova L."/>
            <person name="Wipf D."/>
            <person name="Zambonelli A."/>
            <person name="Paolocci F."/>
            <person name="Nowrousian M."/>
            <person name="Ottonello S."/>
            <person name="Baldrian P."/>
            <person name="Spatafora J.W."/>
            <person name="Henrissat B."/>
            <person name="Nagy L.G."/>
            <person name="Aury J.M."/>
            <person name="Wincker P."/>
            <person name="Grigoriev I.V."/>
            <person name="Bonfante P."/>
            <person name="Martin F.M."/>
        </authorList>
    </citation>
    <scope>NUCLEOTIDE SEQUENCE [LARGE SCALE GENOMIC DNA]</scope>
    <source>
        <strain evidence="3 4">RN42</strain>
    </source>
</reference>
<evidence type="ECO:0000256" key="1">
    <source>
        <dbReference type="SAM" id="MobiDB-lite"/>
    </source>
</evidence>
<keyword evidence="4" id="KW-1185">Reference proteome</keyword>
<evidence type="ECO:0000259" key="2">
    <source>
        <dbReference type="Pfam" id="PF16761"/>
    </source>
</evidence>
<dbReference type="PANTHER" id="PTHR38046">
    <property type="entry name" value="CRYPTIC LOCI REGULATOR 2"/>
    <property type="match status" value="1"/>
</dbReference>
<dbReference type="Proteomes" id="UP000275078">
    <property type="component" value="Unassembled WGS sequence"/>
</dbReference>
<dbReference type="AlphaFoldDB" id="A0A3N4HRE8"/>
<dbReference type="Pfam" id="PF16761">
    <property type="entry name" value="Clr2_transil"/>
    <property type="match status" value="1"/>
</dbReference>
<dbReference type="PANTHER" id="PTHR38046:SF1">
    <property type="entry name" value="CRYPTIC LOCI REGULATOR 2"/>
    <property type="match status" value="1"/>
</dbReference>
<evidence type="ECO:0000313" key="4">
    <source>
        <dbReference type="Proteomes" id="UP000275078"/>
    </source>
</evidence>
<feature type="domain" description="Cryptic loci regulator 2 N-terminal" evidence="2">
    <location>
        <begin position="75"/>
        <end position="125"/>
    </location>
</feature>
<dbReference type="GO" id="GO:0030466">
    <property type="term" value="P:silent mating-type cassette heterochromatin formation"/>
    <property type="evidence" value="ECO:0007669"/>
    <property type="project" value="TreeGrafter"/>
</dbReference>
<accession>A0A3N4HRE8</accession>
<gene>
    <name evidence="3" type="ORF">BJ508DRAFT_76826</name>
</gene>
<dbReference type="InterPro" id="IPR038986">
    <property type="entry name" value="Clr2"/>
</dbReference>
<dbReference type="GO" id="GO:0070824">
    <property type="term" value="C:SHREC complex"/>
    <property type="evidence" value="ECO:0007669"/>
    <property type="project" value="InterPro"/>
</dbReference>
<feature type="region of interest" description="Disordered" evidence="1">
    <location>
        <begin position="132"/>
        <end position="153"/>
    </location>
</feature>
<dbReference type="EMBL" id="ML119871">
    <property type="protein sequence ID" value="RPA72234.1"/>
    <property type="molecule type" value="Genomic_DNA"/>
</dbReference>
<name>A0A3N4HRE8_ASCIM</name>
<protein>
    <recommendedName>
        <fullName evidence="2">Cryptic loci regulator 2 N-terminal domain-containing protein</fullName>
    </recommendedName>
</protein>
<dbReference type="GO" id="GO:0033553">
    <property type="term" value="C:rDNA heterochromatin"/>
    <property type="evidence" value="ECO:0007669"/>
    <property type="project" value="TreeGrafter"/>
</dbReference>